<gene>
    <name evidence="1" type="ORF">H4K34_10275</name>
</gene>
<sequence>MRYLILVVFFALFACKEDPITKENPNPYPDSYFLVGEYDDYDYHQKFDPPLGLGPKTEGRFVGLDRFKAYVRFDLDQDSIDDFEVYNLIRFVGNLDSVVYEELTFENLDNHSNAAAFFIGYGWIRDSVYQCRDTLTNFSVTYNRSSAYQCQFHVDSLLYEYNYYDVLKTHQKGDTIPIGGKDRLLGPACWLKRSEDHGDTLQLRLTTFPSFTSSPTDTFYIVGTSFDFEDQERSRLFWLKMGLQGERSNKRYVFYEMAYKAYNRM</sequence>
<evidence type="ECO:0000313" key="1">
    <source>
        <dbReference type="EMBL" id="QNR22767.1"/>
    </source>
</evidence>
<protein>
    <recommendedName>
        <fullName evidence="3">Lipoprotein</fullName>
    </recommendedName>
</protein>
<keyword evidence="2" id="KW-1185">Reference proteome</keyword>
<dbReference type="EMBL" id="CP060139">
    <property type="protein sequence ID" value="QNR22767.1"/>
    <property type="molecule type" value="Genomic_DNA"/>
</dbReference>
<evidence type="ECO:0000313" key="2">
    <source>
        <dbReference type="Proteomes" id="UP000516305"/>
    </source>
</evidence>
<dbReference type="Proteomes" id="UP000516305">
    <property type="component" value="Chromosome"/>
</dbReference>
<name>A0A7H0VAL9_9FLAO</name>
<dbReference type="KEGG" id="chyd:H4K34_10275"/>
<evidence type="ECO:0008006" key="3">
    <source>
        <dbReference type="Google" id="ProtNLM"/>
    </source>
</evidence>
<organism evidence="1 2">
    <name type="scientific">Croceimicrobium hydrocarbonivorans</name>
    <dbReference type="NCBI Taxonomy" id="2761580"/>
    <lineage>
        <taxon>Bacteria</taxon>
        <taxon>Pseudomonadati</taxon>
        <taxon>Bacteroidota</taxon>
        <taxon>Flavobacteriia</taxon>
        <taxon>Flavobacteriales</taxon>
        <taxon>Owenweeksiaceae</taxon>
        <taxon>Croceimicrobium</taxon>
    </lineage>
</organism>
<accession>A0A7H0VAL9</accession>
<dbReference type="RefSeq" id="WP_210757334.1">
    <property type="nucleotide sequence ID" value="NZ_CP060139.1"/>
</dbReference>
<proteinExistence type="predicted"/>
<reference evidence="1 2" key="1">
    <citation type="submission" date="2020-08" db="EMBL/GenBank/DDBJ databases">
        <title>Croceimicrobium hydrocarbonivorans gen. nov., sp. nov., a novel marine bacterium isolated from a bacterial consortium that degrades polyethylene terephthalate.</title>
        <authorList>
            <person name="Liu R."/>
        </authorList>
    </citation>
    <scope>NUCLEOTIDE SEQUENCE [LARGE SCALE GENOMIC DNA]</scope>
    <source>
        <strain evidence="1 2">A20-9</strain>
    </source>
</reference>
<dbReference type="AlphaFoldDB" id="A0A7H0VAL9"/>
<dbReference type="PROSITE" id="PS51257">
    <property type="entry name" value="PROKAR_LIPOPROTEIN"/>
    <property type="match status" value="1"/>
</dbReference>